<reference evidence="1 2" key="1">
    <citation type="submission" date="2012-02" db="EMBL/GenBank/DDBJ databases">
        <title>The Genome Sequence of Bacteroides fragilis CL07T12C05.</title>
        <authorList>
            <consortium name="The Broad Institute Genome Sequencing Platform"/>
            <person name="Earl A."/>
            <person name="Ward D."/>
            <person name="Feldgarden M."/>
            <person name="Gevers D."/>
            <person name="Zitomersky N.L."/>
            <person name="Coyne M.J."/>
            <person name="Comstock L.E."/>
            <person name="Young S.K."/>
            <person name="Zeng Q."/>
            <person name="Gargeya S."/>
            <person name="Fitzgerald M."/>
            <person name="Haas B."/>
            <person name="Abouelleil A."/>
            <person name="Alvarado L."/>
            <person name="Arachchi H.M."/>
            <person name="Berlin A."/>
            <person name="Chapman S.B."/>
            <person name="Gearin G."/>
            <person name="Goldberg J."/>
            <person name="Griggs A."/>
            <person name="Gujja S."/>
            <person name="Hansen M."/>
            <person name="Heiman D."/>
            <person name="Howarth C."/>
            <person name="Larimer J."/>
            <person name="Lui A."/>
            <person name="MacDonald P.J.P."/>
            <person name="McCowen C."/>
            <person name="Montmayeur A."/>
            <person name="Murphy C."/>
            <person name="Neiman D."/>
            <person name="Pearson M."/>
            <person name="Priest M."/>
            <person name="Roberts A."/>
            <person name="Saif S."/>
            <person name="Shea T."/>
            <person name="Sisk P."/>
            <person name="Stolte C."/>
            <person name="Sykes S."/>
            <person name="Wortman J."/>
            <person name="Nusbaum C."/>
            <person name="Birren B."/>
        </authorList>
    </citation>
    <scope>NUCLEOTIDE SEQUENCE [LARGE SCALE GENOMIC DNA]</scope>
    <source>
        <strain evidence="1 2">CL07T12C05</strain>
    </source>
</reference>
<sequence length="54" mass="6261">MKLIQYISTTYVREELYNPDNWDLINPKSPPEFISSGGPFCHKVELEGVSRTFL</sequence>
<protein>
    <submittedName>
        <fullName evidence="1">Uncharacterized protein</fullName>
    </submittedName>
</protein>
<name>A0A0E2AV01_BACFG</name>
<evidence type="ECO:0000313" key="2">
    <source>
        <dbReference type="Proteomes" id="UP000003879"/>
    </source>
</evidence>
<comment type="caution">
    <text evidence="1">The sequence shown here is derived from an EMBL/GenBank/DDBJ whole genome shotgun (WGS) entry which is preliminary data.</text>
</comment>
<accession>A0A0E2AV01</accession>
<dbReference type="EMBL" id="AGXN01000005">
    <property type="protein sequence ID" value="EIY99838.1"/>
    <property type="molecule type" value="Genomic_DNA"/>
</dbReference>
<proteinExistence type="predicted"/>
<dbReference type="AlphaFoldDB" id="A0A0E2AV01"/>
<dbReference type="HOGENOM" id="CLU_3040387_0_0_10"/>
<gene>
    <name evidence="1" type="ORF">HMPREF1056_01139</name>
</gene>
<organism evidence="1 2">
    <name type="scientific">Bacteroides fragilis CL07T12C05</name>
    <dbReference type="NCBI Taxonomy" id="997883"/>
    <lineage>
        <taxon>Bacteria</taxon>
        <taxon>Pseudomonadati</taxon>
        <taxon>Bacteroidota</taxon>
        <taxon>Bacteroidia</taxon>
        <taxon>Bacteroidales</taxon>
        <taxon>Bacteroidaceae</taxon>
        <taxon>Bacteroides</taxon>
    </lineage>
</organism>
<evidence type="ECO:0000313" key="1">
    <source>
        <dbReference type="EMBL" id="EIY99838.1"/>
    </source>
</evidence>
<dbReference type="Proteomes" id="UP000003879">
    <property type="component" value="Unassembled WGS sequence"/>
</dbReference>